<reference evidence="1" key="1">
    <citation type="submission" date="2019-11" db="EMBL/GenBank/DDBJ databases">
        <authorList>
            <person name="Feng L."/>
        </authorList>
    </citation>
    <scope>NUCLEOTIDE SEQUENCE</scope>
    <source>
        <strain evidence="1">AcaccaeLFYP115</strain>
    </source>
</reference>
<sequence>MKKVLIFAAPAVSYLMAYGITVAEEQALYRPDMTMQPFILKCIFFVLLGVLLSLFTRHIAAETGNRVIHIICIAGIILPVLLWLYSIRHDPAGTMDYYFLVYFLYLGGYAAAFHVIIRNKH</sequence>
<dbReference type="RefSeq" id="WP_006568984.1">
    <property type="nucleotide sequence ID" value="NZ_BAABZP010000001.1"/>
</dbReference>
<organism evidence="1">
    <name type="scientific">Anaerostipes caccae</name>
    <dbReference type="NCBI Taxonomy" id="105841"/>
    <lineage>
        <taxon>Bacteria</taxon>
        <taxon>Bacillati</taxon>
        <taxon>Bacillota</taxon>
        <taxon>Clostridia</taxon>
        <taxon>Lachnospirales</taxon>
        <taxon>Lachnospiraceae</taxon>
        <taxon>Anaerostipes</taxon>
    </lineage>
</organism>
<dbReference type="EMBL" id="CACRSQ010000003">
    <property type="protein sequence ID" value="VYS88277.1"/>
    <property type="molecule type" value="Genomic_DNA"/>
</dbReference>
<proteinExistence type="predicted"/>
<dbReference type="AlphaFoldDB" id="A0A6N2S4K4"/>
<evidence type="ECO:0000313" key="1">
    <source>
        <dbReference type="EMBL" id="VYS88277.1"/>
    </source>
</evidence>
<protein>
    <recommendedName>
        <fullName evidence="2">DPCD protein</fullName>
    </recommendedName>
</protein>
<accession>A0A6N2S4K4</accession>
<gene>
    <name evidence="1" type="ORF">ACLFYP115_00777</name>
</gene>
<evidence type="ECO:0008006" key="2">
    <source>
        <dbReference type="Google" id="ProtNLM"/>
    </source>
</evidence>
<name>A0A6N2S4K4_9FIRM</name>